<dbReference type="AlphaFoldDB" id="A0A4R7Q5Y9"/>
<evidence type="ECO:0000313" key="2">
    <source>
        <dbReference type="Proteomes" id="UP000294689"/>
    </source>
</evidence>
<gene>
    <name evidence="1" type="ORF">BXY82_0358</name>
</gene>
<dbReference type="EMBL" id="SOBW01000007">
    <property type="protein sequence ID" value="TDU42954.1"/>
    <property type="molecule type" value="Genomic_DNA"/>
</dbReference>
<organism evidence="1 2">
    <name type="scientific">Gelidibacter sediminis</name>
    <dbReference type="NCBI Taxonomy" id="1608710"/>
    <lineage>
        <taxon>Bacteria</taxon>
        <taxon>Pseudomonadati</taxon>
        <taxon>Bacteroidota</taxon>
        <taxon>Flavobacteriia</taxon>
        <taxon>Flavobacteriales</taxon>
        <taxon>Flavobacteriaceae</taxon>
        <taxon>Gelidibacter</taxon>
    </lineage>
</organism>
<proteinExistence type="predicted"/>
<name>A0A4R7Q5Y9_9FLAO</name>
<comment type="caution">
    <text evidence="1">The sequence shown here is derived from an EMBL/GenBank/DDBJ whole genome shotgun (WGS) entry which is preliminary data.</text>
</comment>
<protein>
    <submittedName>
        <fullName evidence="1">Uncharacterized protein</fullName>
    </submittedName>
</protein>
<sequence length="60" mass="7114">MPYYNLESKPPTDNGTYIVQVLTMQGYIREAKAVWEDQKGFNLISTPLKPDEFIKAWWQY</sequence>
<dbReference type="Proteomes" id="UP000294689">
    <property type="component" value="Unassembled WGS sequence"/>
</dbReference>
<reference evidence="1 2" key="1">
    <citation type="submission" date="2019-03" db="EMBL/GenBank/DDBJ databases">
        <title>Genomic Encyclopedia of Archaeal and Bacterial Type Strains, Phase II (KMG-II): from individual species to whole genera.</title>
        <authorList>
            <person name="Goeker M."/>
        </authorList>
    </citation>
    <scope>NUCLEOTIDE SEQUENCE [LARGE SCALE GENOMIC DNA]</scope>
    <source>
        <strain evidence="1 2">DSM 28135</strain>
    </source>
</reference>
<dbReference type="RefSeq" id="WP_133756458.1">
    <property type="nucleotide sequence ID" value="NZ_SOBW01000007.1"/>
</dbReference>
<accession>A0A4R7Q5Y9</accession>
<keyword evidence="2" id="KW-1185">Reference proteome</keyword>
<evidence type="ECO:0000313" key="1">
    <source>
        <dbReference type="EMBL" id="TDU42954.1"/>
    </source>
</evidence>
<dbReference type="OrthoDB" id="9854618at2"/>